<evidence type="ECO:0000313" key="13">
    <source>
        <dbReference type="EMBL" id="KAH9413854.1"/>
    </source>
</evidence>
<accession>A0ABQ8IU59</accession>
<evidence type="ECO:0000256" key="12">
    <source>
        <dbReference type="SAM" id="Phobius"/>
    </source>
</evidence>
<sequence>MDPIIFLDLANELTQLKMYPYFDVAHFIVTGLYLRDDLSTGCHVFSRKHPFACWISFMLSAFAGNILSAFLLGEPIVSAFKSTNHVILATAVWLVWYIIFYSPFDFVYKLIKFLPCKLAIIIMKEIIRCKKINDGVNHAASLYPNSYIIMIIIGTVKGNGSSFSKLLERCIRGVWTPTAVEFMSPSFATKASICASAIFILDKKTDLISAPHSLVYLGVVIFFIYFKLSSVLLGIHDPFLPFENLFCALCFGGIWDSLSDFLTSKNSSENGTIKADLSKNGKAEIRKKD</sequence>
<keyword evidence="14" id="KW-1185">Reference proteome</keyword>
<evidence type="ECO:0000313" key="14">
    <source>
        <dbReference type="Proteomes" id="UP000887458"/>
    </source>
</evidence>
<reference evidence="13 14" key="2">
    <citation type="journal article" date="2022" name="Mol. Biol. Evol.">
        <title>Comparative Genomics Reveals Insights into the Divergent Evolution of Astigmatic Mites and Household Pest Adaptations.</title>
        <authorList>
            <person name="Xiong Q."/>
            <person name="Wan A.T."/>
            <person name="Liu X."/>
            <person name="Fung C.S."/>
            <person name="Xiao X."/>
            <person name="Malainual N."/>
            <person name="Hou J."/>
            <person name="Wang L."/>
            <person name="Wang M."/>
            <person name="Yang K.Y."/>
            <person name="Cui Y."/>
            <person name="Leung E.L."/>
            <person name="Nong W."/>
            <person name="Shin S.K."/>
            <person name="Au S.W."/>
            <person name="Jeong K.Y."/>
            <person name="Chew F.T."/>
            <person name="Hui J.H."/>
            <person name="Leung T.F."/>
            <person name="Tungtrongchitr A."/>
            <person name="Zhong N."/>
            <person name="Liu Z."/>
            <person name="Tsui S.K."/>
        </authorList>
    </citation>
    <scope>NUCLEOTIDE SEQUENCE [LARGE SCALE GENOMIC DNA]</scope>
    <source>
        <strain evidence="13">Derp</strain>
    </source>
</reference>
<comment type="similarity">
    <text evidence="2">Belongs to the TMEM38 family.</text>
</comment>
<evidence type="ECO:0000256" key="1">
    <source>
        <dbReference type="ARBA" id="ARBA00004127"/>
    </source>
</evidence>
<keyword evidence="9" id="KW-0406">Ion transport</keyword>
<evidence type="ECO:0000256" key="5">
    <source>
        <dbReference type="ARBA" id="ARBA00022692"/>
    </source>
</evidence>
<gene>
    <name evidence="13" type="primary">TMEM38B</name>
    <name evidence="13" type="ORF">DERP_009453</name>
</gene>
<evidence type="ECO:0000256" key="4">
    <source>
        <dbReference type="ARBA" id="ARBA00022538"/>
    </source>
</evidence>
<evidence type="ECO:0000256" key="3">
    <source>
        <dbReference type="ARBA" id="ARBA00022448"/>
    </source>
</evidence>
<dbReference type="EMBL" id="NJHN03000117">
    <property type="protein sequence ID" value="KAH9413854.1"/>
    <property type="molecule type" value="Genomic_DNA"/>
</dbReference>
<evidence type="ECO:0000256" key="8">
    <source>
        <dbReference type="ARBA" id="ARBA00022989"/>
    </source>
</evidence>
<dbReference type="Proteomes" id="UP000887458">
    <property type="component" value="Unassembled WGS sequence"/>
</dbReference>
<dbReference type="PANTHER" id="PTHR12454">
    <property type="entry name" value="TRIMERIC INTRACELLULAR CATION CHANNEL"/>
    <property type="match status" value="1"/>
</dbReference>
<keyword evidence="6" id="KW-0631">Potassium channel</keyword>
<dbReference type="Pfam" id="PF05197">
    <property type="entry name" value="TRIC"/>
    <property type="match status" value="1"/>
</dbReference>
<reference evidence="13 14" key="1">
    <citation type="journal article" date="2018" name="J. Allergy Clin. Immunol.">
        <title>High-quality assembly of Dermatophagoides pteronyssinus genome and transcriptome reveals a wide range of novel allergens.</title>
        <authorList>
            <person name="Liu X.Y."/>
            <person name="Yang K.Y."/>
            <person name="Wang M.Q."/>
            <person name="Kwok J.S."/>
            <person name="Zeng X."/>
            <person name="Yang Z."/>
            <person name="Xiao X.J."/>
            <person name="Lau C.P."/>
            <person name="Li Y."/>
            <person name="Huang Z.M."/>
            <person name="Ba J.G."/>
            <person name="Yim A.K."/>
            <person name="Ouyang C.Y."/>
            <person name="Ngai S.M."/>
            <person name="Chan T.F."/>
            <person name="Leung E.L."/>
            <person name="Liu L."/>
            <person name="Liu Z.G."/>
            <person name="Tsui S.K."/>
        </authorList>
    </citation>
    <scope>NUCLEOTIDE SEQUENCE [LARGE SCALE GENOMIC DNA]</scope>
    <source>
        <strain evidence="13">Derp</strain>
    </source>
</reference>
<organism evidence="13 14">
    <name type="scientific">Dermatophagoides pteronyssinus</name>
    <name type="common">European house dust mite</name>
    <dbReference type="NCBI Taxonomy" id="6956"/>
    <lineage>
        <taxon>Eukaryota</taxon>
        <taxon>Metazoa</taxon>
        <taxon>Ecdysozoa</taxon>
        <taxon>Arthropoda</taxon>
        <taxon>Chelicerata</taxon>
        <taxon>Arachnida</taxon>
        <taxon>Acari</taxon>
        <taxon>Acariformes</taxon>
        <taxon>Sarcoptiformes</taxon>
        <taxon>Astigmata</taxon>
        <taxon>Psoroptidia</taxon>
        <taxon>Analgoidea</taxon>
        <taxon>Pyroglyphidae</taxon>
        <taxon>Dermatophagoidinae</taxon>
        <taxon>Dermatophagoides</taxon>
    </lineage>
</organism>
<comment type="subcellular location">
    <subcellularLocation>
        <location evidence="1">Endomembrane system</location>
        <topology evidence="1">Multi-pass membrane protein</topology>
    </subcellularLocation>
</comment>
<keyword evidence="8 12" id="KW-1133">Transmembrane helix</keyword>
<dbReference type="PANTHER" id="PTHR12454:SF11">
    <property type="entry name" value="GH25683P"/>
    <property type="match status" value="1"/>
</dbReference>
<feature type="transmembrane region" description="Helical" evidence="12">
    <location>
        <begin position="213"/>
        <end position="233"/>
    </location>
</feature>
<evidence type="ECO:0000256" key="6">
    <source>
        <dbReference type="ARBA" id="ARBA00022826"/>
    </source>
</evidence>
<name>A0ABQ8IU59_DERPT</name>
<evidence type="ECO:0000256" key="7">
    <source>
        <dbReference type="ARBA" id="ARBA00022958"/>
    </source>
</evidence>
<comment type="caution">
    <text evidence="13">The sequence shown here is derived from an EMBL/GenBank/DDBJ whole genome shotgun (WGS) entry which is preliminary data.</text>
</comment>
<evidence type="ECO:0000256" key="2">
    <source>
        <dbReference type="ARBA" id="ARBA00005766"/>
    </source>
</evidence>
<dbReference type="InterPro" id="IPR007866">
    <property type="entry name" value="TRIC_channel"/>
</dbReference>
<keyword evidence="4" id="KW-0633">Potassium transport</keyword>
<protein>
    <submittedName>
        <fullName evidence="13">Trimeric intracellular cation channel type B</fullName>
    </submittedName>
</protein>
<feature type="transmembrane region" description="Helical" evidence="12">
    <location>
        <begin position="85"/>
        <end position="104"/>
    </location>
</feature>
<feature type="transmembrane region" description="Helical" evidence="12">
    <location>
        <begin position="54"/>
        <end position="73"/>
    </location>
</feature>
<proteinExistence type="inferred from homology"/>
<keyword evidence="5 12" id="KW-0812">Transmembrane</keyword>
<keyword evidence="3" id="KW-0813">Transport</keyword>
<keyword evidence="11" id="KW-0407">Ion channel</keyword>
<evidence type="ECO:0000256" key="9">
    <source>
        <dbReference type="ARBA" id="ARBA00023065"/>
    </source>
</evidence>
<evidence type="ECO:0000256" key="11">
    <source>
        <dbReference type="ARBA" id="ARBA00023303"/>
    </source>
</evidence>
<evidence type="ECO:0000256" key="10">
    <source>
        <dbReference type="ARBA" id="ARBA00023136"/>
    </source>
</evidence>
<keyword evidence="10 12" id="KW-0472">Membrane</keyword>
<keyword evidence="7" id="KW-0630">Potassium</keyword>